<reference evidence="2" key="2">
    <citation type="submission" date="2021-09" db="EMBL/GenBank/DDBJ databases">
        <authorList>
            <person name="Gilroy R."/>
        </authorList>
    </citation>
    <scope>NUCLEOTIDE SEQUENCE</scope>
    <source>
        <strain evidence="2">ChiGjej2B2-19336</strain>
    </source>
</reference>
<sequence length="103" mass="11180">MTRIAVPLLAVCLTAAPAYAGSFSFNRAGAEKMVRDCAEEGVNLPMEVAQAIVKARKSMRFTTSGDLTDIPGMTEELIKELDPIEEENDLVFNPNALPGMKSY</sequence>
<gene>
    <name evidence="2" type="ORF">K8W16_11995</name>
</gene>
<organism evidence="2 3">
    <name type="scientific">Mailhella massiliensis</name>
    <dbReference type="NCBI Taxonomy" id="1903261"/>
    <lineage>
        <taxon>Bacteria</taxon>
        <taxon>Pseudomonadati</taxon>
        <taxon>Thermodesulfobacteriota</taxon>
        <taxon>Desulfovibrionia</taxon>
        <taxon>Desulfovibrionales</taxon>
        <taxon>Desulfovibrionaceae</taxon>
        <taxon>Mailhella</taxon>
    </lineage>
</organism>
<feature type="chain" id="PRO_5036676991" evidence="1">
    <location>
        <begin position="21"/>
        <end position="103"/>
    </location>
</feature>
<dbReference type="EMBL" id="DYZA01000246">
    <property type="protein sequence ID" value="HJD98351.1"/>
    <property type="molecule type" value="Genomic_DNA"/>
</dbReference>
<dbReference type="AlphaFoldDB" id="A0A921AYC8"/>
<dbReference type="RefSeq" id="WP_304124161.1">
    <property type="nucleotide sequence ID" value="NZ_DYZA01000246.1"/>
</dbReference>
<proteinExistence type="predicted"/>
<keyword evidence="1" id="KW-0732">Signal</keyword>
<evidence type="ECO:0000313" key="2">
    <source>
        <dbReference type="EMBL" id="HJD98351.1"/>
    </source>
</evidence>
<accession>A0A921AYC8</accession>
<feature type="signal peptide" evidence="1">
    <location>
        <begin position="1"/>
        <end position="20"/>
    </location>
</feature>
<name>A0A921AYC8_9BACT</name>
<evidence type="ECO:0000313" key="3">
    <source>
        <dbReference type="Proteomes" id="UP000698963"/>
    </source>
</evidence>
<comment type="caution">
    <text evidence="2">The sequence shown here is derived from an EMBL/GenBank/DDBJ whole genome shotgun (WGS) entry which is preliminary data.</text>
</comment>
<reference evidence="2" key="1">
    <citation type="journal article" date="2021" name="PeerJ">
        <title>Extensive microbial diversity within the chicken gut microbiome revealed by metagenomics and culture.</title>
        <authorList>
            <person name="Gilroy R."/>
            <person name="Ravi A."/>
            <person name="Getino M."/>
            <person name="Pursley I."/>
            <person name="Horton D.L."/>
            <person name="Alikhan N.F."/>
            <person name="Baker D."/>
            <person name="Gharbi K."/>
            <person name="Hall N."/>
            <person name="Watson M."/>
            <person name="Adriaenssens E.M."/>
            <person name="Foster-Nyarko E."/>
            <person name="Jarju S."/>
            <person name="Secka A."/>
            <person name="Antonio M."/>
            <person name="Oren A."/>
            <person name="Chaudhuri R.R."/>
            <person name="La Ragione R."/>
            <person name="Hildebrand F."/>
            <person name="Pallen M.J."/>
        </authorList>
    </citation>
    <scope>NUCLEOTIDE SEQUENCE</scope>
    <source>
        <strain evidence="2">ChiGjej2B2-19336</strain>
    </source>
</reference>
<protein>
    <submittedName>
        <fullName evidence="2">Uncharacterized protein</fullName>
    </submittedName>
</protein>
<dbReference type="Proteomes" id="UP000698963">
    <property type="component" value="Unassembled WGS sequence"/>
</dbReference>
<evidence type="ECO:0000256" key="1">
    <source>
        <dbReference type="SAM" id="SignalP"/>
    </source>
</evidence>